<organism evidence="2 3">
    <name type="scientific">Vitrella brassicaformis (strain CCMP3155)</name>
    <dbReference type="NCBI Taxonomy" id="1169540"/>
    <lineage>
        <taxon>Eukaryota</taxon>
        <taxon>Sar</taxon>
        <taxon>Alveolata</taxon>
        <taxon>Colpodellida</taxon>
        <taxon>Vitrellaceae</taxon>
        <taxon>Vitrella</taxon>
    </lineage>
</organism>
<dbReference type="Gene3D" id="3.30.300.90">
    <property type="entry name" value="BolA-like"/>
    <property type="match status" value="1"/>
</dbReference>
<proteinExistence type="inferred from homology"/>
<protein>
    <recommendedName>
        <fullName evidence="4">BolA-like protein</fullName>
    </recommendedName>
</protein>
<keyword evidence="3" id="KW-1185">Reference proteome</keyword>
<evidence type="ECO:0000313" key="3">
    <source>
        <dbReference type="Proteomes" id="UP000041254"/>
    </source>
</evidence>
<dbReference type="InterPro" id="IPR036065">
    <property type="entry name" value="BolA-like_sf"/>
</dbReference>
<dbReference type="GO" id="GO:0016226">
    <property type="term" value="P:iron-sulfur cluster assembly"/>
    <property type="evidence" value="ECO:0007669"/>
    <property type="project" value="TreeGrafter"/>
</dbReference>
<dbReference type="Pfam" id="PF01722">
    <property type="entry name" value="BolA"/>
    <property type="match status" value="1"/>
</dbReference>
<dbReference type="Proteomes" id="UP000041254">
    <property type="component" value="Unassembled WGS sequence"/>
</dbReference>
<dbReference type="EMBL" id="CDMY01000227">
    <property type="protein sequence ID" value="CEL95392.1"/>
    <property type="molecule type" value="Genomic_DNA"/>
</dbReference>
<evidence type="ECO:0000313" key="2">
    <source>
        <dbReference type="EMBL" id="CEL95392.1"/>
    </source>
</evidence>
<dbReference type="SUPFAM" id="SSF82657">
    <property type="entry name" value="BolA-like"/>
    <property type="match status" value="1"/>
</dbReference>
<gene>
    <name evidence="2" type="ORF">Vbra_11822</name>
</gene>
<dbReference type="STRING" id="1169540.A0A0G4EGM1"/>
<dbReference type="PANTHER" id="PTHR46230:SF7">
    <property type="entry name" value="BOLA-LIKE PROTEIN 1"/>
    <property type="match status" value="1"/>
</dbReference>
<evidence type="ECO:0008006" key="4">
    <source>
        <dbReference type="Google" id="ProtNLM"/>
    </source>
</evidence>
<dbReference type="OrthoDB" id="411584at2759"/>
<dbReference type="InParanoid" id="A0A0G4EGM1"/>
<accession>A0A0G4EGM1</accession>
<dbReference type="VEuPathDB" id="CryptoDB:Vbra_11822"/>
<reference evidence="2 3" key="1">
    <citation type="submission" date="2014-11" db="EMBL/GenBank/DDBJ databases">
        <authorList>
            <person name="Zhu J."/>
            <person name="Qi W."/>
            <person name="Song R."/>
        </authorList>
    </citation>
    <scope>NUCLEOTIDE SEQUENCE [LARGE SCALE GENOMIC DNA]</scope>
</reference>
<dbReference type="InterPro" id="IPR002634">
    <property type="entry name" value="BolA"/>
</dbReference>
<dbReference type="PIRSF" id="PIRSF003113">
    <property type="entry name" value="BolA"/>
    <property type="match status" value="1"/>
</dbReference>
<sequence length="97" mass="10784">MATKGPIYEAIERKLTEKLTPTKLEIVDESHLHAGHAAMKGLDRKQETHFKVMVESAAFANVPMIKRHRLIYEILDDEIKAGVHALSISAKPPDPGT</sequence>
<name>A0A0G4EGM1_VITBC</name>
<comment type="similarity">
    <text evidence="1">Belongs to the BolA/IbaG family.</text>
</comment>
<evidence type="ECO:0000256" key="1">
    <source>
        <dbReference type="RuleBase" id="RU003860"/>
    </source>
</evidence>
<dbReference type="PANTHER" id="PTHR46230">
    <property type="match status" value="1"/>
</dbReference>
<dbReference type="AlphaFoldDB" id="A0A0G4EGM1"/>